<keyword evidence="3" id="KW-1185">Reference proteome</keyword>
<dbReference type="KEGG" id="rsb:RS694_17500"/>
<dbReference type="Proteomes" id="UP000186110">
    <property type="component" value="Chromosome"/>
</dbReference>
<evidence type="ECO:0008006" key="4">
    <source>
        <dbReference type="Google" id="ProtNLM"/>
    </source>
</evidence>
<evidence type="ECO:0000256" key="1">
    <source>
        <dbReference type="SAM" id="SignalP"/>
    </source>
</evidence>
<sequence>MRATGKINHKFRPGRVARRVLPLAWAVLASAAWGTAPEPAWQPTSDGASVVDPLRKLVWDRCVHGQRWNGQTCEGAVVLLSHAEGMALAGERNTSGGKGCRLPSVPELQAMAVVSAASAASKGKKTELFPADAAVWRWSGTRIVNTATVNQYNYGNVMAGRNNDNAVRVDVLHGWAVDVTTGDARKDVTKRTRLPVQLVCTP</sequence>
<organism evidence="2 3">
    <name type="scientific">Rhodoferax saidenbachensis</name>
    <dbReference type="NCBI Taxonomy" id="1484693"/>
    <lineage>
        <taxon>Bacteria</taxon>
        <taxon>Pseudomonadati</taxon>
        <taxon>Pseudomonadota</taxon>
        <taxon>Betaproteobacteria</taxon>
        <taxon>Burkholderiales</taxon>
        <taxon>Comamonadaceae</taxon>
        <taxon>Rhodoferax</taxon>
    </lineage>
</organism>
<dbReference type="AlphaFoldDB" id="A0A1P8KDS0"/>
<feature type="chain" id="PRO_5012749437" description="DUF3011 domain-containing protein" evidence="1">
    <location>
        <begin position="32"/>
        <end position="202"/>
    </location>
</feature>
<reference evidence="2 3" key="1">
    <citation type="submission" date="2017-01" db="EMBL/GenBank/DDBJ databases">
        <authorList>
            <person name="Mah S.A."/>
            <person name="Swanson W.J."/>
            <person name="Moy G.W."/>
            <person name="Vacquier V.D."/>
        </authorList>
    </citation>
    <scope>NUCLEOTIDE SEQUENCE [LARGE SCALE GENOMIC DNA]</scope>
    <source>
        <strain evidence="2 3">DSM 22694</strain>
    </source>
</reference>
<feature type="signal peptide" evidence="1">
    <location>
        <begin position="1"/>
        <end position="31"/>
    </location>
</feature>
<gene>
    <name evidence="2" type="ORF">RS694_17500</name>
</gene>
<accession>A0A1P8KDS0</accession>
<evidence type="ECO:0000313" key="3">
    <source>
        <dbReference type="Proteomes" id="UP000186110"/>
    </source>
</evidence>
<dbReference type="EMBL" id="CP019239">
    <property type="protein sequence ID" value="APW44144.1"/>
    <property type="molecule type" value="Genomic_DNA"/>
</dbReference>
<keyword evidence="1" id="KW-0732">Signal</keyword>
<protein>
    <recommendedName>
        <fullName evidence="4">DUF3011 domain-containing protein</fullName>
    </recommendedName>
</protein>
<dbReference type="STRING" id="1484693.RS694_17500"/>
<name>A0A1P8KDS0_9BURK</name>
<proteinExistence type="predicted"/>
<dbReference type="eggNOG" id="ENOG5031Z2I">
    <property type="taxonomic scope" value="Bacteria"/>
</dbReference>
<evidence type="ECO:0000313" key="2">
    <source>
        <dbReference type="EMBL" id="APW44144.1"/>
    </source>
</evidence>